<organism evidence="2">
    <name type="scientific">Arundo donax</name>
    <name type="common">Giant reed</name>
    <name type="synonym">Donax arundinaceus</name>
    <dbReference type="NCBI Taxonomy" id="35708"/>
    <lineage>
        <taxon>Eukaryota</taxon>
        <taxon>Viridiplantae</taxon>
        <taxon>Streptophyta</taxon>
        <taxon>Embryophyta</taxon>
        <taxon>Tracheophyta</taxon>
        <taxon>Spermatophyta</taxon>
        <taxon>Magnoliopsida</taxon>
        <taxon>Liliopsida</taxon>
        <taxon>Poales</taxon>
        <taxon>Poaceae</taxon>
        <taxon>PACMAD clade</taxon>
        <taxon>Arundinoideae</taxon>
        <taxon>Arundineae</taxon>
        <taxon>Arundo</taxon>
    </lineage>
</organism>
<name>A0A0A9H422_ARUDO</name>
<dbReference type="EMBL" id="GBRH01170298">
    <property type="protein sequence ID" value="JAE27598.1"/>
    <property type="molecule type" value="Transcribed_RNA"/>
</dbReference>
<proteinExistence type="predicted"/>
<evidence type="ECO:0000256" key="1">
    <source>
        <dbReference type="SAM" id="MobiDB-lite"/>
    </source>
</evidence>
<reference evidence="2" key="1">
    <citation type="submission" date="2014-09" db="EMBL/GenBank/DDBJ databases">
        <authorList>
            <person name="Magalhaes I.L.F."/>
            <person name="Oliveira U."/>
            <person name="Santos F.R."/>
            <person name="Vidigal T.H.D.A."/>
            <person name="Brescovit A.D."/>
            <person name="Santos A.J."/>
        </authorList>
    </citation>
    <scope>NUCLEOTIDE SEQUENCE</scope>
    <source>
        <tissue evidence="2">Shoot tissue taken approximately 20 cm above the soil surface</tissue>
    </source>
</reference>
<evidence type="ECO:0000313" key="2">
    <source>
        <dbReference type="EMBL" id="JAE27598.1"/>
    </source>
</evidence>
<protein>
    <submittedName>
        <fullName evidence="2">Umc2266</fullName>
    </submittedName>
</protein>
<accession>A0A0A9H422</accession>
<dbReference type="AlphaFoldDB" id="A0A0A9H422"/>
<feature type="compositionally biased region" description="Polar residues" evidence="1">
    <location>
        <begin position="1"/>
        <end position="11"/>
    </location>
</feature>
<feature type="region of interest" description="Disordered" evidence="1">
    <location>
        <begin position="1"/>
        <end position="24"/>
    </location>
</feature>
<sequence>MSSVPSRSAATVCSDRPSELHSSMGLNLRGTIVPCHSTAWTSPPRA</sequence>
<reference evidence="2" key="2">
    <citation type="journal article" date="2015" name="Data Brief">
        <title>Shoot transcriptome of the giant reed, Arundo donax.</title>
        <authorList>
            <person name="Barrero R.A."/>
            <person name="Guerrero F.D."/>
            <person name="Moolhuijzen P."/>
            <person name="Goolsby J.A."/>
            <person name="Tidwell J."/>
            <person name="Bellgard S.E."/>
            <person name="Bellgard M.I."/>
        </authorList>
    </citation>
    <scope>NUCLEOTIDE SEQUENCE</scope>
    <source>
        <tissue evidence="2">Shoot tissue taken approximately 20 cm above the soil surface</tissue>
    </source>
</reference>